<dbReference type="InterPro" id="IPR001663">
    <property type="entry name" value="Rng_hydr_dOase-A"/>
</dbReference>
<dbReference type="InterPro" id="IPR036922">
    <property type="entry name" value="Rieske_2Fe-2S_sf"/>
</dbReference>
<dbReference type="CDD" id="cd00680">
    <property type="entry name" value="RHO_alpha_C"/>
    <property type="match status" value="1"/>
</dbReference>
<evidence type="ECO:0000259" key="13">
    <source>
        <dbReference type="PROSITE" id="PS51296"/>
    </source>
</evidence>
<proteinExistence type="inferred from homology"/>
<dbReference type="SUPFAM" id="SSF50022">
    <property type="entry name" value="ISP domain"/>
    <property type="match status" value="1"/>
</dbReference>
<dbReference type="SUPFAM" id="SSF55961">
    <property type="entry name" value="Bet v1-like"/>
    <property type="match status" value="1"/>
</dbReference>
<comment type="cofactor">
    <cofactor evidence="1">
        <name>Fe cation</name>
        <dbReference type="ChEBI" id="CHEBI:24875"/>
    </cofactor>
</comment>
<gene>
    <name evidence="14" type="ORF">D0861_03634</name>
</gene>
<evidence type="ECO:0000313" key="15">
    <source>
        <dbReference type="Proteomes" id="UP000268823"/>
    </source>
</evidence>
<comment type="caution">
    <text evidence="14">The sequence shown here is derived from an EMBL/GenBank/DDBJ whole genome shotgun (WGS) entry which is preliminary data.</text>
</comment>
<dbReference type="Pfam" id="PF00355">
    <property type="entry name" value="Rieske"/>
    <property type="match status" value="1"/>
</dbReference>
<comment type="function">
    <text evidence="2">Catalyzes the first step of the osmoprotectant glycine betaine synthesis.</text>
</comment>
<dbReference type="InterPro" id="IPR015879">
    <property type="entry name" value="Ring_hydroxy_dOase_asu_C_dom"/>
</dbReference>
<dbReference type="EC" id="1.14.15.7" evidence="5"/>
<evidence type="ECO:0000256" key="11">
    <source>
        <dbReference type="ARBA" id="ARBA00023014"/>
    </source>
</evidence>
<dbReference type="OrthoDB" id="426882at2759"/>
<dbReference type="GO" id="GO:0019285">
    <property type="term" value="P:glycine betaine biosynthetic process from choline"/>
    <property type="evidence" value="ECO:0007669"/>
    <property type="project" value="UniProtKB-UniPathway"/>
</dbReference>
<keyword evidence="11" id="KW-0411">Iron-sulfur</keyword>
<sequence>MPPTSFLTFLGKTTEENKGKDTIRALPAQWYTSREFYELERRSIFGRKWQLITHRSRFQVPGDFVRYHLAGYDFVIIMDRERRIGAFHNICRHRAYTVVEQEAGKKNILACRYHGWSYGLNGKLAKAPDYQKLSGFEKEQNGLFRIHTHIDNFGFVWVNLDAAAQPEISWEADFAGVDEQERLKAFNFDDYELDHTWKQKLPANWKILADNFNECYHCKTTHPDIPTFLSIDAHDVELKDGHMQHDHAAPPEFKKDCVNSTYYFPGTSTSISPHFMMIQKFLPEGPVDSTMHYEVYKNKHSSDEDFRFIADMYRKVMGEDKVLCEGQMGNLKTGVFTSGELHPQWERGMLTNLPTARFHALTRVIKGPLFFQHTIRKVVTEHFRREKELGHEICPAKRDLPENEEVDEEDLEMCGGGSCPVEREALAW</sequence>
<dbReference type="GO" id="GO:0051537">
    <property type="term" value="F:2 iron, 2 sulfur cluster binding"/>
    <property type="evidence" value="ECO:0007669"/>
    <property type="project" value="UniProtKB-KW"/>
</dbReference>
<keyword evidence="7" id="KW-0001">2Fe-2S</keyword>
<dbReference type="Gene3D" id="3.90.380.10">
    <property type="entry name" value="Naphthalene 1,2-dioxygenase Alpha Subunit, Chain A, domain 1"/>
    <property type="match status" value="2"/>
</dbReference>
<name>A0A3M7FNZ7_HORWE</name>
<dbReference type="VEuPathDB" id="FungiDB:BTJ68_03322"/>
<dbReference type="EMBL" id="QWIR01000051">
    <property type="protein sequence ID" value="RMY90532.1"/>
    <property type="molecule type" value="Genomic_DNA"/>
</dbReference>
<feature type="domain" description="Rieske" evidence="13">
    <location>
        <begin position="51"/>
        <end position="147"/>
    </location>
</feature>
<evidence type="ECO:0000256" key="5">
    <source>
        <dbReference type="ARBA" id="ARBA00012763"/>
    </source>
</evidence>
<dbReference type="GO" id="GO:0019133">
    <property type="term" value="F:choline monooxygenase activity"/>
    <property type="evidence" value="ECO:0007669"/>
    <property type="project" value="UniProtKB-EC"/>
</dbReference>
<reference evidence="14 15" key="1">
    <citation type="journal article" date="2018" name="BMC Genomics">
        <title>Genomic evidence for intraspecific hybridization in a clonal and extremely halotolerant yeast.</title>
        <authorList>
            <person name="Gostincar C."/>
            <person name="Stajich J.E."/>
            <person name="Zupancic J."/>
            <person name="Zalar P."/>
            <person name="Gunde-Cimerman N."/>
        </authorList>
    </citation>
    <scope>NUCLEOTIDE SEQUENCE [LARGE SCALE GENOMIC DNA]</scope>
    <source>
        <strain evidence="14 15">EXF-2788</strain>
    </source>
</reference>
<dbReference type="CDD" id="cd03469">
    <property type="entry name" value="Rieske_RO_Alpha_N"/>
    <property type="match status" value="1"/>
</dbReference>
<dbReference type="UniPathway" id="UPA00529">
    <property type="reaction ID" value="UER00430"/>
</dbReference>
<evidence type="ECO:0000256" key="12">
    <source>
        <dbReference type="ARBA" id="ARBA00049097"/>
    </source>
</evidence>
<dbReference type="PROSITE" id="PS51296">
    <property type="entry name" value="RIESKE"/>
    <property type="match status" value="1"/>
</dbReference>
<dbReference type="PANTHER" id="PTHR43756:SF5">
    <property type="entry name" value="CHOLINE MONOOXYGENASE, CHLOROPLASTIC"/>
    <property type="match status" value="1"/>
</dbReference>
<evidence type="ECO:0000256" key="8">
    <source>
        <dbReference type="ARBA" id="ARBA00022723"/>
    </source>
</evidence>
<evidence type="ECO:0000313" key="14">
    <source>
        <dbReference type="EMBL" id="RMY90532.1"/>
    </source>
</evidence>
<evidence type="ECO:0000256" key="2">
    <source>
        <dbReference type="ARBA" id="ARBA00002149"/>
    </source>
</evidence>
<dbReference type="GO" id="GO:0005506">
    <property type="term" value="F:iron ion binding"/>
    <property type="evidence" value="ECO:0007669"/>
    <property type="project" value="InterPro"/>
</dbReference>
<keyword evidence="9" id="KW-0560">Oxidoreductase</keyword>
<evidence type="ECO:0000256" key="1">
    <source>
        <dbReference type="ARBA" id="ARBA00001962"/>
    </source>
</evidence>
<evidence type="ECO:0000256" key="6">
    <source>
        <dbReference type="ARBA" id="ARBA00014931"/>
    </source>
</evidence>
<dbReference type="Pfam" id="PF00848">
    <property type="entry name" value="Ring_hydroxyl_A"/>
    <property type="match status" value="1"/>
</dbReference>
<evidence type="ECO:0000256" key="4">
    <source>
        <dbReference type="ARBA" id="ARBA00010848"/>
    </source>
</evidence>
<evidence type="ECO:0000256" key="3">
    <source>
        <dbReference type="ARBA" id="ARBA00004866"/>
    </source>
</evidence>
<dbReference type="Proteomes" id="UP000268823">
    <property type="component" value="Unassembled WGS sequence"/>
</dbReference>
<protein>
    <recommendedName>
        <fullName evidence="6">Choline monooxygenase, chloroplastic</fullName>
        <ecNumber evidence="5">1.14.15.7</ecNumber>
    </recommendedName>
</protein>
<organism evidence="14 15">
    <name type="scientific">Hortaea werneckii</name>
    <name type="common">Black yeast</name>
    <name type="synonym">Cladosporium werneckii</name>
    <dbReference type="NCBI Taxonomy" id="91943"/>
    <lineage>
        <taxon>Eukaryota</taxon>
        <taxon>Fungi</taxon>
        <taxon>Dikarya</taxon>
        <taxon>Ascomycota</taxon>
        <taxon>Pezizomycotina</taxon>
        <taxon>Dothideomycetes</taxon>
        <taxon>Dothideomycetidae</taxon>
        <taxon>Mycosphaerellales</taxon>
        <taxon>Teratosphaeriaceae</taxon>
        <taxon>Hortaea</taxon>
    </lineage>
</organism>
<comment type="pathway">
    <text evidence="3">Amine and polyamine biosynthesis; betaine biosynthesis via choline pathway; betaine aldehyde from choline (monooxygenase route): step 1/1.</text>
</comment>
<dbReference type="InterPro" id="IPR017941">
    <property type="entry name" value="Rieske_2Fe-2S"/>
</dbReference>
<evidence type="ECO:0000256" key="7">
    <source>
        <dbReference type="ARBA" id="ARBA00022714"/>
    </source>
</evidence>
<keyword evidence="10" id="KW-0408">Iron</keyword>
<dbReference type="Gene3D" id="2.102.10.10">
    <property type="entry name" value="Rieske [2Fe-2S] iron-sulphur domain"/>
    <property type="match status" value="1"/>
</dbReference>
<evidence type="ECO:0000256" key="9">
    <source>
        <dbReference type="ARBA" id="ARBA00023002"/>
    </source>
</evidence>
<dbReference type="AlphaFoldDB" id="A0A3M7FNZ7"/>
<dbReference type="PANTHER" id="PTHR43756">
    <property type="entry name" value="CHOLINE MONOOXYGENASE, CHLOROPLASTIC"/>
    <property type="match status" value="1"/>
</dbReference>
<accession>A0A3M7FNZ7</accession>
<keyword evidence="8" id="KW-0479">Metal-binding</keyword>
<dbReference type="PRINTS" id="PR00090">
    <property type="entry name" value="RNGDIOXGNASE"/>
</dbReference>
<comment type="catalytic activity">
    <reaction evidence="12">
        <text>choline + 2 reduced [2Fe-2S]-[ferredoxin] + O2 + 2 H(+) = betaine aldehyde hydrate + 2 oxidized [2Fe-2S]-[ferredoxin] + H2O</text>
        <dbReference type="Rhea" id="RHEA:17769"/>
        <dbReference type="Rhea" id="RHEA-COMP:10000"/>
        <dbReference type="Rhea" id="RHEA-COMP:10001"/>
        <dbReference type="ChEBI" id="CHEBI:15354"/>
        <dbReference type="ChEBI" id="CHEBI:15377"/>
        <dbReference type="ChEBI" id="CHEBI:15378"/>
        <dbReference type="ChEBI" id="CHEBI:15379"/>
        <dbReference type="ChEBI" id="CHEBI:15870"/>
        <dbReference type="ChEBI" id="CHEBI:33737"/>
        <dbReference type="ChEBI" id="CHEBI:33738"/>
        <dbReference type="EC" id="1.14.15.7"/>
    </reaction>
</comment>
<comment type="similarity">
    <text evidence="4">Belongs to the choline monooxygenase family.</text>
</comment>
<evidence type="ECO:0000256" key="10">
    <source>
        <dbReference type="ARBA" id="ARBA00023004"/>
    </source>
</evidence>